<protein>
    <submittedName>
        <fullName evidence="1">Uncharacterized protein</fullName>
    </submittedName>
</protein>
<evidence type="ECO:0000313" key="2">
    <source>
        <dbReference type="Proteomes" id="UP001153332"/>
    </source>
</evidence>
<name>A0ACC2JEZ9_9PEZI</name>
<proteinExistence type="predicted"/>
<dbReference type="Proteomes" id="UP001153332">
    <property type="component" value="Unassembled WGS sequence"/>
</dbReference>
<accession>A0ACC2JEZ9</accession>
<reference evidence="1" key="1">
    <citation type="submission" date="2022-12" db="EMBL/GenBank/DDBJ databases">
        <title>Genome Sequence of Lasiodiplodia mahajangana.</title>
        <authorList>
            <person name="Buettner E."/>
        </authorList>
    </citation>
    <scope>NUCLEOTIDE SEQUENCE</scope>
    <source>
        <strain evidence="1">VT137</strain>
    </source>
</reference>
<keyword evidence="2" id="KW-1185">Reference proteome</keyword>
<comment type="caution">
    <text evidence="1">The sequence shown here is derived from an EMBL/GenBank/DDBJ whole genome shotgun (WGS) entry which is preliminary data.</text>
</comment>
<dbReference type="EMBL" id="JAPUUL010002016">
    <property type="protein sequence ID" value="KAJ8126111.1"/>
    <property type="molecule type" value="Genomic_DNA"/>
</dbReference>
<evidence type="ECO:0000313" key="1">
    <source>
        <dbReference type="EMBL" id="KAJ8126111.1"/>
    </source>
</evidence>
<organism evidence="1 2">
    <name type="scientific">Lasiodiplodia mahajangana</name>
    <dbReference type="NCBI Taxonomy" id="1108764"/>
    <lineage>
        <taxon>Eukaryota</taxon>
        <taxon>Fungi</taxon>
        <taxon>Dikarya</taxon>
        <taxon>Ascomycota</taxon>
        <taxon>Pezizomycotina</taxon>
        <taxon>Dothideomycetes</taxon>
        <taxon>Dothideomycetes incertae sedis</taxon>
        <taxon>Botryosphaeriales</taxon>
        <taxon>Botryosphaeriaceae</taxon>
        <taxon>Lasiodiplodia</taxon>
    </lineage>
</organism>
<sequence>MTAFNSVYHRYYDNGLKYEFLTEISPDVWKISRKSDRMEYLAQDVTDRLFIDVNSKPQKLTDYGRLLAPDGYNLIENVKTVLNHPNLVSLVDCFALQVTKSGKRAREKWYAVWDYCDAGNLGNLLLPAQPRPQDQRTEDGDTIMKDAGSEPENQAGPKFLSESFCWHVLTSLLRALAWLHDGVQDVVQGEDGGWVKLGEDTNWSTMLHRNITPRNIFIGYPRRKEWYGPVKLGNYGRLFISGHCEYAGATQVPATSKVIAPPPDQKFASLEDLIAFDTNNGSIYPRQPNQPYTLVSEYRAVGEIMQAMMVEPTGNKHVRRIQSQSVKVNLRDANYSGRLKNFVVKLMEFDPWQNVGESDEPRHKYVTSNLYREGQEGLQWFLRAGKKEADAFVTSRMAENDDYVENTALKATQLFDSYQNVQEILEQLS</sequence>
<gene>
    <name evidence="1" type="ORF">O1611_g7526</name>
</gene>